<keyword evidence="2" id="KW-1185">Reference proteome</keyword>
<gene>
    <name evidence="1" type="ORF">GCM10025874_24840</name>
</gene>
<evidence type="ECO:0008006" key="3">
    <source>
        <dbReference type="Google" id="ProtNLM"/>
    </source>
</evidence>
<evidence type="ECO:0000313" key="1">
    <source>
        <dbReference type="EMBL" id="GMA29231.1"/>
    </source>
</evidence>
<dbReference type="Pfam" id="PF12686">
    <property type="entry name" value="DUF3800"/>
    <property type="match status" value="1"/>
</dbReference>
<proteinExistence type="predicted"/>
<dbReference type="Proteomes" id="UP001157160">
    <property type="component" value="Unassembled WGS sequence"/>
</dbReference>
<reference evidence="1 2" key="1">
    <citation type="journal article" date="2014" name="Int. J. Syst. Evol. Microbiol.">
        <title>Complete genome sequence of Corynebacterium casei LMG S-19264T (=DSM 44701T), isolated from a smear-ripened cheese.</title>
        <authorList>
            <consortium name="US DOE Joint Genome Institute (JGI-PGF)"/>
            <person name="Walter F."/>
            <person name="Albersmeier A."/>
            <person name="Kalinowski J."/>
            <person name="Ruckert C."/>
        </authorList>
    </citation>
    <scope>NUCLEOTIDE SEQUENCE [LARGE SCALE GENOMIC DNA]</scope>
    <source>
        <strain evidence="1 2">NBRC 112289</strain>
    </source>
</reference>
<comment type="caution">
    <text evidence="1">The sequence shown here is derived from an EMBL/GenBank/DDBJ whole genome shotgun (WGS) entry which is preliminary data.</text>
</comment>
<evidence type="ECO:0000313" key="2">
    <source>
        <dbReference type="Proteomes" id="UP001157160"/>
    </source>
</evidence>
<dbReference type="RefSeq" id="WP_284233144.1">
    <property type="nucleotide sequence ID" value="NZ_BSUL01000001.1"/>
</dbReference>
<dbReference type="InterPro" id="IPR024524">
    <property type="entry name" value="DUF3800"/>
</dbReference>
<dbReference type="EMBL" id="BSUL01000001">
    <property type="protein sequence ID" value="GMA29231.1"/>
    <property type="molecule type" value="Genomic_DNA"/>
</dbReference>
<dbReference type="AlphaFoldDB" id="A0AA37ULZ4"/>
<accession>A0AA37ULZ4</accession>
<name>A0AA37ULZ4_9MICO</name>
<sequence>MLITYVDESERGRQIYFIGALTVDTAAAVAIEESLDGIVMEASGAWPALSPEAELHGRDVFQGEADWAGVPPRLRANVCVQAIEAIAASGARFVIRGTDRPALLRKYPEPHPIHELTLSHALGRVNGLLLDRESALERTLVIADEHHAAEDSRRRFKQIRRLSGDGYSQEPLTQLIDTVYFGPSHHSRLLQASDMATFFSNRILTMQESDPRSASTMSTIDSLLLRFTDQRYIWVPKAETPG</sequence>
<protein>
    <recommendedName>
        <fullName evidence="3">DUF3800 domain-containing protein</fullName>
    </recommendedName>
</protein>
<organism evidence="1 2">
    <name type="scientific">Arenivirga flava</name>
    <dbReference type="NCBI Taxonomy" id="1930060"/>
    <lineage>
        <taxon>Bacteria</taxon>
        <taxon>Bacillati</taxon>
        <taxon>Actinomycetota</taxon>
        <taxon>Actinomycetes</taxon>
        <taxon>Micrococcales</taxon>
        <taxon>Microbacteriaceae</taxon>
        <taxon>Arenivirga</taxon>
    </lineage>
</organism>